<dbReference type="PRINTS" id="PR00725">
    <property type="entry name" value="DADACBPTASE1"/>
</dbReference>
<name>A0ABV1HKN8_9FIRM</name>
<dbReference type="InterPro" id="IPR001967">
    <property type="entry name" value="Peptidase_S11_N"/>
</dbReference>
<evidence type="ECO:0000313" key="12">
    <source>
        <dbReference type="Proteomes" id="UP001437460"/>
    </source>
</evidence>
<comment type="caution">
    <text evidence="11">The sequence shown here is derived from an EMBL/GenBank/DDBJ whole genome shotgun (WGS) entry which is preliminary data.</text>
</comment>
<evidence type="ECO:0000256" key="1">
    <source>
        <dbReference type="ARBA" id="ARBA00003217"/>
    </source>
</evidence>
<dbReference type="Pfam" id="PF00768">
    <property type="entry name" value="Peptidase_S11"/>
    <property type="match status" value="1"/>
</dbReference>
<keyword evidence="12" id="KW-1185">Reference proteome</keyword>
<gene>
    <name evidence="11" type="ORF">WMO41_06955</name>
</gene>
<evidence type="ECO:0000256" key="5">
    <source>
        <dbReference type="ARBA" id="ARBA00022960"/>
    </source>
</evidence>
<dbReference type="InterPro" id="IPR015956">
    <property type="entry name" value="Peniciliin-bd_prot_C_sf"/>
</dbReference>
<evidence type="ECO:0000256" key="4">
    <source>
        <dbReference type="ARBA" id="ARBA00022801"/>
    </source>
</evidence>
<comment type="function">
    <text evidence="1">Removes C-terminal D-alanyl residues from sugar-peptide cell wall precursors.</text>
</comment>
<dbReference type="RefSeq" id="WP_349229130.1">
    <property type="nucleotide sequence ID" value="NZ_JBBMFJ010000011.1"/>
</dbReference>
<organism evidence="11 12">
    <name type="scientific">Ventrimonas faecis</name>
    <dbReference type="NCBI Taxonomy" id="3133170"/>
    <lineage>
        <taxon>Bacteria</taxon>
        <taxon>Bacillati</taxon>
        <taxon>Bacillota</taxon>
        <taxon>Clostridia</taxon>
        <taxon>Lachnospirales</taxon>
        <taxon>Lachnospiraceae</taxon>
        <taxon>Ventrimonas</taxon>
    </lineage>
</organism>
<dbReference type="Proteomes" id="UP001437460">
    <property type="component" value="Unassembled WGS sequence"/>
</dbReference>
<keyword evidence="9" id="KW-0472">Membrane</keyword>
<keyword evidence="6" id="KW-0573">Peptidoglycan synthesis</keyword>
<evidence type="ECO:0000256" key="3">
    <source>
        <dbReference type="ARBA" id="ARBA00022729"/>
    </source>
</evidence>
<keyword evidence="5" id="KW-0133">Cell shape</keyword>
<protein>
    <submittedName>
        <fullName evidence="11">D-alanyl-D-alanine carboxypeptidase family protein</fullName>
        <ecNumber evidence="11">3.4.-.-</ecNumber>
    </submittedName>
</protein>
<evidence type="ECO:0000256" key="8">
    <source>
        <dbReference type="RuleBase" id="RU004016"/>
    </source>
</evidence>
<feature type="domain" description="Peptidase S11 D-alanyl-D-alanine carboxypeptidase A N-terminal" evidence="10">
    <location>
        <begin position="75"/>
        <end position="312"/>
    </location>
</feature>
<proteinExistence type="inferred from homology"/>
<evidence type="ECO:0000256" key="2">
    <source>
        <dbReference type="ARBA" id="ARBA00007164"/>
    </source>
</evidence>
<keyword evidence="9" id="KW-1133">Transmembrane helix</keyword>
<evidence type="ECO:0000256" key="7">
    <source>
        <dbReference type="ARBA" id="ARBA00023316"/>
    </source>
</evidence>
<feature type="transmembrane region" description="Helical" evidence="9">
    <location>
        <begin position="12"/>
        <end position="29"/>
    </location>
</feature>
<keyword evidence="4 11" id="KW-0378">Hydrolase</keyword>
<dbReference type="PANTHER" id="PTHR21581">
    <property type="entry name" value="D-ALANYL-D-ALANINE CARBOXYPEPTIDASE"/>
    <property type="match status" value="1"/>
</dbReference>
<reference evidence="11 12" key="1">
    <citation type="submission" date="2024-03" db="EMBL/GenBank/DDBJ databases">
        <title>Human intestinal bacterial collection.</title>
        <authorList>
            <person name="Pauvert C."/>
            <person name="Hitch T.C.A."/>
            <person name="Clavel T."/>
        </authorList>
    </citation>
    <scope>NUCLEOTIDE SEQUENCE [LARGE SCALE GENOMIC DNA]</scope>
    <source>
        <strain evidence="11 12">CLA-AP-H27</strain>
    </source>
</reference>
<dbReference type="GO" id="GO:0004180">
    <property type="term" value="F:carboxypeptidase activity"/>
    <property type="evidence" value="ECO:0007669"/>
    <property type="project" value="UniProtKB-KW"/>
</dbReference>
<evidence type="ECO:0000256" key="9">
    <source>
        <dbReference type="SAM" id="Phobius"/>
    </source>
</evidence>
<dbReference type="Gene3D" id="3.40.710.10">
    <property type="entry name" value="DD-peptidase/beta-lactamase superfamily"/>
    <property type="match status" value="1"/>
</dbReference>
<dbReference type="PANTHER" id="PTHR21581:SF33">
    <property type="entry name" value="D-ALANYL-D-ALANINE CARBOXYPEPTIDASE DACB"/>
    <property type="match status" value="1"/>
</dbReference>
<keyword evidence="9" id="KW-0812">Transmembrane</keyword>
<dbReference type="SUPFAM" id="SSF56601">
    <property type="entry name" value="beta-lactamase/transpeptidase-like"/>
    <property type="match status" value="1"/>
</dbReference>
<keyword evidence="11" id="KW-0121">Carboxypeptidase</keyword>
<dbReference type="InterPro" id="IPR012338">
    <property type="entry name" value="Beta-lactam/transpept-like"/>
</dbReference>
<comment type="similarity">
    <text evidence="2 8">Belongs to the peptidase S11 family.</text>
</comment>
<accession>A0ABV1HKN8</accession>
<dbReference type="EMBL" id="JBBMFJ010000011">
    <property type="protein sequence ID" value="MEQ2562901.1"/>
    <property type="molecule type" value="Genomic_DNA"/>
</dbReference>
<keyword evidence="3" id="KW-0732">Signal</keyword>
<dbReference type="EC" id="3.4.-.-" evidence="11"/>
<dbReference type="InterPro" id="IPR018044">
    <property type="entry name" value="Peptidase_S11"/>
</dbReference>
<keyword evidence="11" id="KW-0645">Protease</keyword>
<evidence type="ECO:0000313" key="11">
    <source>
        <dbReference type="EMBL" id="MEQ2562901.1"/>
    </source>
</evidence>
<evidence type="ECO:0000256" key="6">
    <source>
        <dbReference type="ARBA" id="ARBA00022984"/>
    </source>
</evidence>
<dbReference type="SUPFAM" id="SSF69189">
    <property type="entry name" value="Penicillin-binding protein associated domain"/>
    <property type="match status" value="1"/>
</dbReference>
<evidence type="ECO:0000259" key="10">
    <source>
        <dbReference type="Pfam" id="PF00768"/>
    </source>
</evidence>
<sequence length="449" mass="49654">MGRKGAGMKNRIIGLMAGISIGFAAWGSVRPQPDAWRVAGSVQTGKEWQTAEKEQAVVNETAVAQKSVKMKQDGEQPLSLHAQSAVLMDADSGRILYGKDEHQIRPMASTTKIMTCILALELGNPDDFCEVSKKAATQPKVKLGAPAGSRLKLQDLLYSLMLESHNDSAVVIAEYISGSIEAFAETMNRKAREIGCKDTTFLTPNGLDAEAETEAGEGIRHSTTAAELAKILRYCTEVSPKRDEFLTITRTGNHAFSDQDGTHTYSCRNHNALLEMTQEAVTGKTGFTGGAGYCYIAQLSDGDRGFIVALLGCGWPPHKTWKWEDVRKLYRYGKEHFFYQEFAFEEKQVQIPLKNGAYKDRICAVSDSPGEKRAFRLLVADGERAEAEYELKKEFQAPVREGEAAGRVLYRLSGNMIGVSTYHTVEAAEAWSLSYCMRKVVTIWSFFKL</sequence>
<keyword evidence="7" id="KW-0961">Cell wall biogenesis/degradation</keyword>